<feature type="transmembrane region" description="Helical" evidence="7">
    <location>
        <begin position="106"/>
        <end position="126"/>
    </location>
</feature>
<protein>
    <submittedName>
        <fullName evidence="10">PspC domain-containing protein</fullName>
    </submittedName>
</protein>
<dbReference type="EMBL" id="JAVREI010000001">
    <property type="protein sequence ID" value="MDT0275007.1"/>
    <property type="molecule type" value="Genomic_DNA"/>
</dbReference>
<keyword evidence="2" id="KW-1003">Cell membrane</keyword>
<dbReference type="InterPro" id="IPR052027">
    <property type="entry name" value="PspC"/>
</dbReference>
<dbReference type="PANTHER" id="PTHR33885:SF3">
    <property type="entry name" value="PHAGE SHOCK PROTEIN C"/>
    <property type="match status" value="1"/>
</dbReference>
<keyword evidence="5 7" id="KW-0472">Membrane</keyword>
<keyword evidence="3 7" id="KW-0812">Transmembrane</keyword>
<gene>
    <name evidence="10" type="ORF">RM425_03770</name>
</gene>
<feature type="transmembrane region" description="Helical" evidence="7">
    <location>
        <begin position="138"/>
        <end position="156"/>
    </location>
</feature>
<dbReference type="Pfam" id="PF09922">
    <property type="entry name" value="LiaF-like_C"/>
    <property type="match status" value="1"/>
</dbReference>
<evidence type="ECO:0000256" key="1">
    <source>
        <dbReference type="ARBA" id="ARBA00004162"/>
    </source>
</evidence>
<name>A0ABU2K480_9ACTN</name>
<dbReference type="InterPro" id="IPR007168">
    <property type="entry name" value="Phageshock_PspC_N"/>
</dbReference>
<keyword evidence="4 7" id="KW-1133">Transmembrane helix</keyword>
<comment type="subcellular location">
    <subcellularLocation>
        <location evidence="1">Cell membrane</location>
        <topology evidence="1">Single-pass membrane protein</topology>
    </subcellularLocation>
</comment>
<feature type="compositionally biased region" description="Pro residues" evidence="6">
    <location>
        <begin position="1"/>
        <end position="27"/>
    </location>
</feature>
<evidence type="ECO:0000313" key="10">
    <source>
        <dbReference type="EMBL" id="MDT0275007.1"/>
    </source>
</evidence>
<dbReference type="Proteomes" id="UP001183222">
    <property type="component" value="Unassembled WGS sequence"/>
</dbReference>
<organism evidence="10 11">
    <name type="scientific">Blastococcus goldschmidtiae</name>
    <dbReference type="NCBI Taxonomy" id="3075546"/>
    <lineage>
        <taxon>Bacteria</taxon>
        <taxon>Bacillati</taxon>
        <taxon>Actinomycetota</taxon>
        <taxon>Actinomycetes</taxon>
        <taxon>Geodermatophilales</taxon>
        <taxon>Geodermatophilaceae</taxon>
        <taxon>Blastococcus</taxon>
    </lineage>
</organism>
<feature type="transmembrane region" description="Helical" evidence="7">
    <location>
        <begin position="162"/>
        <end position="180"/>
    </location>
</feature>
<comment type="caution">
    <text evidence="10">The sequence shown here is derived from an EMBL/GenBank/DDBJ whole genome shotgun (WGS) entry which is preliminary data.</text>
</comment>
<feature type="transmembrane region" description="Helical" evidence="7">
    <location>
        <begin position="59"/>
        <end position="86"/>
    </location>
</feature>
<accession>A0ABU2K480</accession>
<evidence type="ECO:0000256" key="7">
    <source>
        <dbReference type="SAM" id="Phobius"/>
    </source>
</evidence>
<dbReference type="Pfam" id="PF04024">
    <property type="entry name" value="PspC"/>
    <property type="match status" value="1"/>
</dbReference>
<evidence type="ECO:0000259" key="9">
    <source>
        <dbReference type="Pfam" id="PF09922"/>
    </source>
</evidence>
<evidence type="ECO:0000256" key="5">
    <source>
        <dbReference type="ARBA" id="ARBA00023136"/>
    </source>
</evidence>
<evidence type="ECO:0000256" key="4">
    <source>
        <dbReference type="ARBA" id="ARBA00022989"/>
    </source>
</evidence>
<sequence>MTSASPPPPPAPPLEPPAWQPPPPPPGAWVRPQLRRSRSDKVIGGVGGGLAEYSGIDALLWRVGFVALALAGGTGVLVYLLLWLLMPAGTGVAEPFRPRPPAGPRSPVPGVTIAGLLIVVGALALVARFTDWDLDGTVFLGGALLVVGAGLVVAAFTDGRTARGALIALGTVLSLALIAAESVPWDDMSGGVGDRTFVPTSPAEVRDVYDGGIGDMTVDLSEIDVSDLDEPIRTKVDHGLGDVEIVLPRDADVQVSVDSGLGEVSIFGREGLTEGTFEGAGTGSWIGDDEAEIILDVDAGVGNVEVTRG</sequence>
<keyword evidence="11" id="KW-1185">Reference proteome</keyword>
<reference evidence="11" key="1">
    <citation type="submission" date="2023-07" db="EMBL/GenBank/DDBJ databases">
        <title>30 novel species of actinomycetes from the DSMZ collection.</title>
        <authorList>
            <person name="Nouioui I."/>
        </authorList>
    </citation>
    <scope>NUCLEOTIDE SEQUENCE [LARGE SCALE GENOMIC DNA]</scope>
    <source>
        <strain evidence="11">DSM 46792</strain>
    </source>
</reference>
<evidence type="ECO:0000256" key="3">
    <source>
        <dbReference type="ARBA" id="ARBA00022692"/>
    </source>
</evidence>
<evidence type="ECO:0000256" key="6">
    <source>
        <dbReference type="SAM" id="MobiDB-lite"/>
    </source>
</evidence>
<evidence type="ECO:0000256" key="2">
    <source>
        <dbReference type="ARBA" id="ARBA00022475"/>
    </source>
</evidence>
<dbReference type="RefSeq" id="WP_311343820.1">
    <property type="nucleotide sequence ID" value="NZ_JAVREI010000001.1"/>
</dbReference>
<feature type="region of interest" description="Disordered" evidence="6">
    <location>
        <begin position="1"/>
        <end position="32"/>
    </location>
</feature>
<evidence type="ECO:0000313" key="11">
    <source>
        <dbReference type="Proteomes" id="UP001183222"/>
    </source>
</evidence>
<evidence type="ECO:0000259" key="8">
    <source>
        <dbReference type="Pfam" id="PF04024"/>
    </source>
</evidence>
<proteinExistence type="predicted"/>
<dbReference type="PANTHER" id="PTHR33885">
    <property type="entry name" value="PHAGE SHOCK PROTEIN C"/>
    <property type="match status" value="1"/>
</dbReference>
<feature type="domain" description="Phage shock protein PspC N-terminal" evidence="8">
    <location>
        <begin position="33"/>
        <end position="88"/>
    </location>
</feature>
<dbReference type="InterPro" id="IPR024425">
    <property type="entry name" value="LiaF-like_C"/>
</dbReference>
<feature type="domain" description="Cell wall-active antibiotics response LiaF-like C-terminal" evidence="9">
    <location>
        <begin position="210"/>
        <end position="306"/>
    </location>
</feature>